<organism evidence="1 2">
    <name type="scientific">Psychrobacillus psychrotolerans</name>
    <dbReference type="NCBI Taxonomy" id="126156"/>
    <lineage>
        <taxon>Bacteria</taxon>
        <taxon>Bacillati</taxon>
        <taxon>Bacillota</taxon>
        <taxon>Bacilli</taxon>
        <taxon>Bacillales</taxon>
        <taxon>Bacillaceae</taxon>
        <taxon>Psychrobacillus</taxon>
    </lineage>
</organism>
<accession>A0A1I5VP39</accession>
<protein>
    <submittedName>
        <fullName evidence="1">Uncharacterized protein</fullName>
    </submittedName>
</protein>
<dbReference type="Proteomes" id="UP000198734">
    <property type="component" value="Unassembled WGS sequence"/>
</dbReference>
<sequence length="31" mass="3224">MLAIFIGSAILVYGGVTAYILKSIAPKAKTI</sequence>
<evidence type="ECO:0000313" key="2">
    <source>
        <dbReference type="Proteomes" id="UP000198734"/>
    </source>
</evidence>
<proteinExistence type="predicted"/>
<evidence type="ECO:0000313" key="1">
    <source>
        <dbReference type="EMBL" id="SFQ09203.1"/>
    </source>
</evidence>
<dbReference type="AlphaFoldDB" id="A0A1I5VP39"/>
<reference evidence="2" key="1">
    <citation type="submission" date="2016-10" db="EMBL/GenBank/DDBJ databases">
        <authorList>
            <person name="Varghese N."/>
            <person name="Submissions S."/>
        </authorList>
    </citation>
    <scope>NUCLEOTIDE SEQUENCE [LARGE SCALE GENOMIC DNA]</scope>
    <source>
        <strain evidence="2">DSM 11706</strain>
    </source>
</reference>
<keyword evidence="2" id="KW-1185">Reference proteome</keyword>
<gene>
    <name evidence="1" type="ORF">SAMN05421670_0907</name>
</gene>
<dbReference type="EMBL" id="FOXU01000001">
    <property type="protein sequence ID" value="SFQ09203.1"/>
    <property type="molecule type" value="Genomic_DNA"/>
</dbReference>
<name>A0A1I5VP39_9BACI</name>